<dbReference type="PROSITE" id="PS51257">
    <property type="entry name" value="PROKAR_LIPOPROTEIN"/>
    <property type="match status" value="1"/>
</dbReference>
<proteinExistence type="predicted"/>
<organism evidence="3 4">
    <name type="scientific">Mycolicibacterium psychrotolerans</name>
    <dbReference type="NCBI Taxonomy" id="216929"/>
    <lineage>
        <taxon>Bacteria</taxon>
        <taxon>Bacillati</taxon>
        <taxon>Actinomycetota</taxon>
        <taxon>Actinomycetes</taxon>
        <taxon>Mycobacteriales</taxon>
        <taxon>Mycobacteriaceae</taxon>
        <taxon>Mycolicibacterium</taxon>
    </lineage>
</organism>
<feature type="signal peptide" evidence="2">
    <location>
        <begin position="1"/>
        <end position="30"/>
    </location>
</feature>
<protein>
    <submittedName>
        <fullName evidence="3">Uncharacterized protein</fullName>
    </submittedName>
</protein>
<feature type="compositionally biased region" description="Gly residues" evidence="1">
    <location>
        <begin position="105"/>
        <end position="119"/>
    </location>
</feature>
<keyword evidence="4" id="KW-1185">Reference proteome</keyword>
<evidence type="ECO:0000313" key="3">
    <source>
        <dbReference type="EMBL" id="BBX71627.1"/>
    </source>
</evidence>
<dbReference type="RefSeq" id="WP_246228795.1">
    <property type="nucleotide sequence ID" value="NZ_AP022574.1"/>
</dbReference>
<keyword evidence="2" id="KW-0732">Signal</keyword>
<reference evidence="3 4" key="1">
    <citation type="journal article" date="2019" name="Emerg. Microbes Infect.">
        <title>Comprehensive subspecies identification of 175 nontuberculous mycobacteria species based on 7547 genomic profiles.</title>
        <authorList>
            <person name="Matsumoto Y."/>
            <person name="Kinjo T."/>
            <person name="Motooka D."/>
            <person name="Nabeya D."/>
            <person name="Jung N."/>
            <person name="Uechi K."/>
            <person name="Horii T."/>
            <person name="Iida T."/>
            <person name="Fujita J."/>
            <person name="Nakamura S."/>
        </authorList>
    </citation>
    <scope>NUCLEOTIDE SEQUENCE [LARGE SCALE GENOMIC DNA]</scope>
    <source>
        <strain evidence="3 4">JCM 13323</strain>
    </source>
</reference>
<evidence type="ECO:0000313" key="4">
    <source>
        <dbReference type="Proteomes" id="UP000466514"/>
    </source>
</evidence>
<gene>
    <name evidence="3" type="ORF">MPSYJ_50880</name>
</gene>
<evidence type="ECO:0000256" key="2">
    <source>
        <dbReference type="SAM" id="SignalP"/>
    </source>
</evidence>
<feature type="chain" id="PRO_5029591143" evidence="2">
    <location>
        <begin position="31"/>
        <end position="119"/>
    </location>
</feature>
<dbReference type="EMBL" id="AP022574">
    <property type="protein sequence ID" value="BBX71627.1"/>
    <property type="molecule type" value="Genomic_DNA"/>
</dbReference>
<feature type="region of interest" description="Disordered" evidence="1">
    <location>
        <begin position="73"/>
        <end position="119"/>
    </location>
</feature>
<feature type="compositionally biased region" description="Pro residues" evidence="1">
    <location>
        <begin position="76"/>
        <end position="88"/>
    </location>
</feature>
<sequence>MRSLSLLVTPVLVASAVTVLPVAPAPMAVAGCVKTNGISVCDNGGAAGTGPFVPYPCEQDWYCYDGSSWDLGLAIDPPPPEPGPPPDIGRPGRPDIGQPGRPGNRPGGGGGGGIGGGRG</sequence>
<dbReference type="Proteomes" id="UP000466514">
    <property type="component" value="Chromosome"/>
</dbReference>
<dbReference type="KEGG" id="mpsc:MPSYJ_50880"/>
<evidence type="ECO:0000256" key="1">
    <source>
        <dbReference type="SAM" id="MobiDB-lite"/>
    </source>
</evidence>
<accession>A0A7I7MIL7</accession>
<name>A0A7I7MIL7_9MYCO</name>
<dbReference type="AlphaFoldDB" id="A0A7I7MIL7"/>
<feature type="compositionally biased region" description="Low complexity" evidence="1">
    <location>
        <begin position="89"/>
        <end position="104"/>
    </location>
</feature>